<dbReference type="OrthoDB" id="1444051at2"/>
<organism evidence="1 2">
    <name type="scientific">Pedobacter nyackensis</name>
    <dbReference type="NCBI Taxonomy" id="475255"/>
    <lineage>
        <taxon>Bacteria</taxon>
        <taxon>Pseudomonadati</taxon>
        <taxon>Bacteroidota</taxon>
        <taxon>Sphingobacteriia</taxon>
        <taxon>Sphingobacteriales</taxon>
        <taxon>Sphingobacteriaceae</taxon>
        <taxon>Pedobacter</taxon>
    </lineage>
</organism>
<reference evidence="1 2" key="1">
    <citation type="submission" date="2017-04" db="EMBL/GenBank/DDBJ databases">
        <authorList>
            <person name="Afonso C.L."/>
            <person name="Miller P.J."/>
            <person name="Scott M.A."/>
            <person name="Spackman E."/>
            <person name="Goraichik I."/>
            <person name="Dimitrov K.M."/>
            <person name="Suarez D.L."/>
            <person name="Swayne D.E."/>
        </authorList>
    </citation>
    <scope>NUCLEOTIDE SEQUENCE [LARGE SCALE GENOMIC DNA]</scope>
    <source>
        <strain evidence="1 2">DSM 19625</strain>
    </source>
</reference>
<accession>A0A1W2EY69</accession>
<dbReference type="RefSeq" id="WP_084291732.1">
    <property type="nucleotide sequence ID" value="NZ_FWYB01000017.1"/>
</dbReference>
<dbReference type="AlphaFoldDB" id="A0A1W2EY69"/>
<dbReference type="STRING" id="475255.SAMN04488101_117118"/>
<proteinExistence type="predicted"/>
<protein>
    <submittedName>
        <fullName evidence="1">Uncharacterized protein</fullName>
    </submittedName>
</protein>
<name>A0A1W2EY69_9SPHI</name>
<dbReference type="EMBL" id="FWYB01000017">
    <property type="protein sequence ID" value="SMD14645.1"/>
    <property type="molecule type" value="Genomic_DNA"/>
</dbReference>
<sequence>MKTSWNELLLIEDYLLSDRNEADKVVLEARMILQPDLKDSIFWQEKTYSLIEQYGRQQLRKEIEQVHGKLFTAPEHASFRQRIMQLFSK</sequence>
<evidence type="ECO:0000313" key="1">
    <source>
        <dbReference type="EMBL" id="SMD14645.1"/>
    </source>
</evidence>
<evidence type="ECO:0000313" key="2">
    <source>
        <dbReference type="Proteomes" id="UP000192678"/>
    </source>
</evidence>
<keyword evidence="2" id="KW-1185">Reference proteome</keyword>
<gene>
    <name evidence="1" type="ORF">SAMN04488101_117118</name>
</gene>
<dbReference type="Proteomes" id="UP000192678">
    <property type="component" value="Unassembled WGS sequence"/>
</dbReference>